<dbReference type="PANTHER" id="PTHR37984:SF5">
    <property type="entry name" value="PROTEIN NYNRIN-LIKE"/>
    <property type="match status" value="1"/>
</dbReference>
<dbReference type="InterPro" id="IPR041588">
    <property type="entry name" value="Integrase_H2C2"/>
</dbReference>
<dbReference type="Pfam" id="PF00665">
    <property type="entry name" value="rve"/>
    <property type="match status" value="1"/>
</dbReference>
<evidence type="ECO:0000313" key="3">
    <source>
        <dbReference type="EMBL" id="GBM59640.1"/>
    </source>
</evidence>
<feature type="domain" description="Integrase catalytic" evidence="2">
    <location>
        <begin position="78"/>
        <end position="175"/>
    </location>
</feature>
<dbReference type="Proteomes" id="UP000499080">
    <property type="component" value="Unassembled WGS sequence"/>
</dbReference>
<dbReference type="GO" id="GO:0003676">
    <property type="term" value="F:nucleic acid binding"/>
    <property type="evidence" value="ECO:0007669"/>
    <property type="project" value="InterPro"/>
</dbReference>
<reference evidence="3 4" key="1">
    <citation type="journal article" date="2019" name="Sci. Rep.">
        <title>Orb-weaving spider Araneus ventricosus genome elucidates the spidroin gene catalogue.</title>
        <authorList>
            <person name="Kono N."/>
            <person name="Nakamura H."/>
            <person name="Ohtoshi R."/>
            <person name="Moran D.A.P."/>
            <person name="Shinohara A."/>
            <person name="Yoshida Y."/>
            <person name="Fujiwara M."/>
            <person name="Mori M."/>
            <person name="Tomita M."/>
            <person name="Arakawa K."/>
        </authorList>
    </citation>
    <scope>NUCLEOTIDE SEQUENCE [LARGE SCALE GENOMIC DNA]</scope>
</reference>
<dbReference type="GO" id="GO:0003964">
    <property type="term" value="F:RNA-directed DNA polymerase activity"/>
    <property type="evidence" value="ECO:0007669"/>
    <property type="project" value="UniProtKB-EC"/>
</dbReference>
<comment type="caution">
    <text evidence="3">The sequence shown here is derived from an EMBL/GenBank/DDBJ whole genome shotgun (WGS) entry which is preliminary data.</text>
</comment>
<dbReference type="PANTHER" id="PTHR37984">
    <property type="entry name" value="PROTEIN CBG26694"/>
    <property type="match status" value="1"/>
</dbReference>
<protein>
    <recommendedName>
        <fullName evidence="1">RNA-directed DNA polymerase</fullName>
        <ecNumber evidence="1">2.7.7.49</ecNumber>
    </recommendedName>
</protein>
<dbReference type="Gene3D" id="1.10.340.70">
    <property type="match status" value="1"/>
</dbReference>
<proteinExistence type="predicted"/>
<dbReference type="EMBL" id="BGPR01001692">
    <property type="protein sequence ID" value="GBM59640.1"/>
    <property type="molecule type" value="Genomic_DNA"/>
</dbReference>
<evidence type="ECO:0000313" key="4">
    <source>
        <dbReference type="Proteomes" id="UP000499080"/>
    </source>
</evidence>
<dbReference type="PROSITE" id="PS50994">
    <property type="entry name" value="INTEGRASE"/>
    <property type="match status" value="1"/>
</dbReference>
<dbReference type="InterPro" id="IPR001584">
    <property type="entry name" value="Integrase_cat-core"/>
</dbReference>
<dbReference type="InterPro" id="IPR050951">
    <property type="entry name" value="Retrovirus_Pol_polyprotein"/>
</dbReference>
<name>A0A4Y2H0P5_ARAVE</name>
<keyword evidence="4" id="KW-1185">Reference proteome</keyword>
<dbReference type="SUPFAM" id="SSF53098">
    <property type="entry name" value="Ribonuclease H-like"/>
    <property type="match status" value="1"/>
</dbReference>
<sequence length="175" mass="20399">MTLKVKKLKWLFISHERNKILKEHHDSPNAAHYGSDGIYQRIVKRYFCIGIREFTTNYVKNCLDCSRLKASNQKPSGFLQTPVQAQRFETIAIDLFGPLSESKNKKKWIFIVEDVATRWVKLFALTNATARECATFLMEETFLRFGLHRRVISDNGTQFVSAVMQHLCYVLKIHQ</sequence>
<dbReference type="OrthoDB" id="6429742at2759"/>
<evidence type="ECO:0000256" key="1">
    <source>
        <dbReference type="ARBA" id="ARBA00012493"/>
    </source>
</evidence>
<dbReference type="GO" id="GO:0015074">
    <property type="term" value="P:DNA integration"/>
    <property type="evidence" value="ECO:0007669"/>
    <property type="project" value="InterPro"/>
</dbReference>
<dbReference type="InterPro" id="IPR036397">
    <property type="entry name" value="RNaseH_sf"/>
</dbReference>
<gene>
    <name evidence="3" type="ORF">AVEN_60381_1</name>
</gene>
<dbReference type="EC" id="2.7.7.49" evidence="1"/>
<dbReference type="InterPro" id="IPR012337">
    <property type="entry name" value="RNaseH-like_sf"/>
</dbReference>
<evidence type="ECO:0000259" key="2">
    <source>
        <dbReference type="PROSITE" id="PS50994"/>
    </source>
</evidence>
<dbReference type="Gene3D" id="3.30.420.10">
    <property type="entry name" value="Ribonuclease H-like superfamily/Ribonuclease H"/>
    <property type="match status" value="1"/>
</dbReference>
<organism evidence="3 4">
    <name type="scientific">Araneus ventricosus</name>
    <name type="common">Orbweaver spider</name>
    <name type="synonym">Epeira ventricosa</name>
    <dbReference type="NCBI Taxonomy" id="182803"/>
    <lineage>
        <taxon>Eukaryota</taxon>
        <taxon>Metazoa</taxon>
        <taxon>Ecdysozoa</taxon>
        <taxon>Arthropoda</taxon>
        <taxon>Chelicerata</taxon>
        <taxon>Arachnida</taxon>
        <taxon>Araneae</taxon>
        <taxon>Araneomorphae</taxon>
        <taxon>Entelegynae</taxon>
        <taxon>Araneoidea</taxon>
        <taxon>Araneidae</taxon>
        <taxon>Araneus</taxon>
    </lineage>
</organism>
<dbReference type="AlphaFoldDB" id="A0A4Y2H0P5"/>
<accession>A0A4Y2H0P5</accession>
<dbReference type="Pfam" id="PF17921">
    <property type="entry name" value="Integrase_H2C2"/>
    <property type="match status" value="1"/>
</dbReference>